<feature type="region of interest" description="Disordered" evidence="10">
    <location>
        <begin position="102"/>
        <end position="329"/>
    </location>
</feature>
<proteinExistence type="inferred from homology"/>
<keyword evidence="13" id="KW-1185">Reference proteome</keyword>
<dbReference type="Pfam" id="PF17800">
    <property type="entry name" value="NPL"/>
    <property type="match status" value="1"/>
</dbReference>
<evidence type="ECO:0000256" key="5">
    <source>
        <dbReference type="ARBA" id="ARBA00022853"/>
    </source>
</evidence>
<keyword evidence="9" id="KW-0479">Metal-binding</keyword>
<evidence type="ECO:0000256" key="7">
    <source>
        <dbReference type="ARBA" id="ARBA00023163"/>
    </source>
</evidence>
<dbReference type="PROSITE" id="PS00028">
    <property type="entry name" value="ZINC_FINGER_C2H2_1"/>
    <property type="match status" value="1"/>
</dbReference>
<evidence type="ECO:0000256" key="2">
    <source>
        <dbReference type="ARBA" id="ARBA00006673"/>
    </source>
</evidence>
<dbReference type="PROSITE" id="PS50157">
    <property type="entry name" value="ZINC_FINGER_C2H2_2"/>
    <property type="match status" value="1"/>
</dbReference>
<dbReference type="FunFam" id="2.60.120.340:FF:000004">
    <property type="entry name" value="Histone deacetylase HDT1"/>
    <property type="match status" value="1"/>
</dbReference>
<keyword evidence="3" id="KW-0678">Repressor</keyword>
<dbReference type="EMBL" id="JAMQYH010000004">
    <property type="protein sequence ID" value="KAJ1691399.1"/>
    <property type="molecule type" value="Genomic_DNA"/>
</dbReference>
<dbReference type="OrthoDB" id="2019803at2759"/>
<keyword evidence="9" id="KW-0862">Zinc</keyword>
<keyword evidence="5" id="KW-0156">Chromatin regulator</keyword>
<dbReference type="GO" id="GO:0005730">
    <property type="term" value="C:nucleolus"/>
    <property type="evidence" value="ECO:0007669"/>
    <property type="project" value="UniProtKB-SubCell"/>
</dbReference>
<dbReference type="Gene3D" id="2.60.120.340">
    <property type="entry name" value="Nucleoplasmin core domain"/>
    <property type="match status" value="1"/>
</dbReference>
<evidence type="ECO:0000256" key="3">
    <source>
        <dbReference type="ARBA" id="ARBA00022491"/>
    </source>
</evidence>
<dbReference type="GO" id="GO:0016787">
    <property type="term" value="F:hydrolase activity"/>
    <property type="evidence" value="ECO:0007669"/>
    <property type="project" value="UniProtKB-KW"/>
</dbReference>
<dbReference type="AlphaFoldDB" id="A0A9Q0CD80"/>
<dbReference type="InterPro" id="IPR041232">
    <property type="entry name" value="NPL"/>
</dbReference>
<dbReference type="Proteomes" id="UP001151287">
    <property type="component" value="Unassembled WGS sequence"/>
</dbReference>
<keyword evidence="6" id="KW-0805">Transcription regulation</keyword>
<dbReference type="GO" id="GO:0006325">
    <property type="term" value="P:chromatin organization"/>
    <property type="evidence" value="ECO:0007669"/>
    <property type="project" value="UniProtKB-KW"/>
</dbReference>
<evidence type="ECO:0000256" key="1">
    <source>
        <dbReference type="ARBA" id="ARBA00004604"/>
    </source>
</evidence>
<feature type="domain" description="C2H2-type" evidence="11">
    <location>
        <begin position="305"/>
        <end position="329"/>
    </location>
</feature>
<dbReference type="InterPro" id="IPR013087">
    <property type="entry name" value="Znf_C2H2_type"/>
</dbReference>
<feature type="compositionally biased region" description="Acidic residues" evidence="10">
    <location>
        <begin position="163"/>
        <end position="189"/>
    </location>
</feature>
<comment type="caution">
    <text evidence="12">The sequence shown here is derived from an EMBL/GenBank/DDBJ whole genome shotgun (WGS) entry which is preliminary data.</text>
</comment>
<dbReference type="GO" id="GO:0008270">
    <property type="term" value="F:zinc ion binding"/>
    <property type="evidence" value="ECO:0007669"/>
    <property type="project" value="UniProtKB-KW"/>
</dbReference>
<dbReference type="Pfam" id="PF12874">
    <property type="entry name" value="zf-met"/>
    <property type="match status" value="1"/>
</dbReference>
<comment type="subcellular location">
    <subcellularLocation>
        <location evidence="1">Nucleus</location>
        <location evidence="1">Nucleolus</location>
    </subcellularLocation>
</comment>
<evidence type="ECO:0000256" key="10">
    <source>
        <dbReference type="SAM" id="MobiDB-lite"/>
    </source>
</evidence>
<accession>A0A9Q0CD80</accession>
<keyword evidence="8" id="KW-0539">Nucleus</keyword>
<evidence type="ECO:0000259" key="11">
    <source>
        <dbReference type="PROSITE" id="PS50157"/>
    </source>
</evidence>
<reference evidence="12" key="1">
    <citation type="journal article" date="2022" name="Cell">
        <title>Repeat-based holocentromeres influence genome architecture and karyotype evolution.</title>
        <authorList>
            <person name="Hofstatter P.G."/>
            <person name="Thangavel G."/>
            <person name="Lux T."/>
            <person name="Neumann P."/>
            <person name="Vondrak T."/>
            <person name="Novak P."/>
            <person name="Zhang M."/>
            <person name="Costa L."/>
            <person name="Castellani M."/>
            <person name="Scott A."/>
            <person name="Toegelov H."/>
            <person name="Fuchs J."/>
            <person name="Mata-Sucre Y."/>
            <person name="Dias Y."/>
            <person name="Vanzela A.L.L."/>
            <person name="Huettel B."/>
            <person name="Almeida C.C.S."/>
            <person name="Simkova H."/>
            <person name="Souza G."/>
            <person name="Pedrosa-Harand A."/>
            <person name="Macas J."/>
            <person name="Mayer K.F.X."/>
            <person name="Houben A."/>
            <person name="Marques A."/>
        </authorList>
    </citation>
    <scope>NUCLEOTIDE SEQUENCE</scope>
    <source>
        <strain evidence="12">RhyBre1mFocal</strain>
    </source>
</reference>
<evidence type="ECO:0000256" key="9">
    <source>
        <dbReference type="PROSITE-ProRule" id="PRU00042"/>
    </source>
</evidence>
<evidence type="ECO:0000313" key="13">
    <source>
        <dbReference type="Proteomes" id="UP001151287"/>
    </source>
</evidence>
<feature type="compositionally biased region" description="Polar residues" evidence="10">
    <location>
        <begin position="310"/>
        <end position="323"/>
    </location>
</feature>
<sequence>MEFWGVEVKPGETVKCDPEDNRYIHLSQASLGETKKAGESVMISVKCDDTKLVVGTLSGEKCAQIQYDLVFEKEFELSHNSKNASVHFVGYRTFALDGPDDDVFDGDMSDSSEEEDEPVEAVPIKAAAVNGKPKVVEKAKAEEKAKADGSKKAKPDEKPKSESDDDSDDSEDDDDDSDEDDEDDSDEEPKELKMMELDEENDNDDDDDDDDDDEDDDDEDDSDEEEEATPQKDSKKRPLKDGQKTPGQENKKAKLVSPAGAQKTDGKKGGHVATPHPAKQAPKTPAANNDKSKQKTQTPKSGGSVACKSCSKTFNSETALQSHTKAKHA</sequence>
<name>A0A9Q0CD80_9POAL</name>
<gene>
    <name evidence="12" type="ORF">LUZ63_015554</name>
</gene>
<feature type="compositionally biased region" description="Basic and acidic residues" evidence="10">
    <location>
        <begin position="134"/>
        <end position="162"/>
    </location>
</feature>
<organism evidence="12 13">
    <name type="scientific">Rhynchospora breviuscula</name>
    <dbReference type="NCBI Taxonomy" id="2022672"/>
    <lineage>
        <taxon>Eukaryota</taxon>
        <taxon>Viridiplantae</taxon>
        <taxon>Streptophyta</taxon>
        <taxon>Embryophyta</taxon>
        <taxon>Tracheophyta</taxon>
        <taxon>Spermatophyta</taxon>
        <taxon>Magnoliopsida</taxon>
        <taxon>Liliopsida</taxon>
        <taxon>Poales</taxon>
        <taxon>Cyperaceae</taxon>
        <taxon>Cyperoideae</taxon>
        <taxon>Rhynchosporeae</taxon>
        <taxon>Rhynchospora</taxon>
    </lineage>
</organism>
<evidence type="ECO:0000256" key="8">
    <source>
        <dbReference type="ARBA" id="ARBA00023242"/>
    </source>
</evidence>
<feature type="compositionally biased region" description="Acidic residues" evidence="10">
    <location>
        <begin position="197"/>
        <end position="228"/>
    </location>
</feature>
<keyword evidence="9" id="KW-0863">Zinc-finger</keyword>
<feature type="compositionally biased region" description="Acidic residues" evidence="10">
    <location>
        <begin position="102"/>
        <end position="119"/>
    </location>
</feature>
<keyword evidence="4" id="KW-0378">Hydrolase</keyword>
<evidence type="ECO:0000256" key="6">
    <source>
        <dbReference type="ARBA" id="ARBA00023015"/>
    </source>
</evidence>
<keyword evidence="7" id="KW-0804">Transcription</keyword>
<evidence type="ECO:0000313" key="12">
    <source>
        <dbReference type="EMBL" id="KAJ1691399.1"/>
    </source>
</evidence>
<protein>
    <recommendedName>
        <fullName evidence="11">C2H2-type domain-containing protein</fullName>
    </recommendedName>
</protein>
<comment type="similarity">
    <text evidence="2">Belongs to the histone deacetylase HD2 family.</text>
</comment>
<evidence type="ECO:0000256" key="4">
    <source>
        <dbReference type="ARBA" id="ARBA00022801"/>
    </source>
</evidence>